<dbReference type="RefSeq" id="WP_133698383.1">
    <property type="nucleotide sequence ID" value="NZ_SOBR01000009.1"/>
</dbReference>
<dbReference type="GO" id="GO:0015627">
    <property type="term" value="C:type II protein secretion system complex"/>
    <property type="evidence" value="ECO:0007669"/>
    <property type="project" value="InterPro"/>
</dbReference>
<comment type="subcellular location">
    <subcellularLocation>
        <location evidence="1">Membrane</location>
        <topology evidence="1">Single-pass membrane protein</topology>
    </subcellularLocation>
</comment>
<dbReference type="InterPro" id="IPR031982">
    <property type="entry name" value="PilE-like"/>
</dbReference>
<keyword evidence="2" id="KW-0488">Methylation</keyword>
<dbReference type="GO" id="GO:0016020">
    <property type="term" value="C:membrane"/>
    <property type="evidence" value="ECO:0007669"/>
    <property type="project" value="UniProtKB-SubCell"/>
</dbReference>
<gene>
    <name evidence="8" type="ORF">C8E00_10998</name>
</gene>
<keyword evidence="5 7" id="KW-0472">Membrane</keyword>
<dbReference type="PANTHER" id="PTHR30093:SF47">
    <property type="entry name" value="TYPE IV PILUS NON-CORE MINOR PILIN PILE"/>
    <property type="match status" value="1"/>
</dbReference>
<name>A0A4R7NFS7_9GAMM</name>
<dbReference type="EMBL" id="SOBR01000009">
    <property type="protein sequence ID" value="TDU19148.1"/>
    <property type="molecule type" value="Genomic_DNA"/>
</dbReference>
<reference evidence="8 9" key="1">
    <citation type="submission" date="2019-03" db="EMBL/GenBank/DDBJ databases">
        <title>Genomic Encyclopedia of Type Strains, Phase IV (KMG-IV): sequencing the most valuable type-strain genomes for metagenomic binning, comparative biology and taxonomic classification.</title>
        <authorList>
            <person name="Goeker M."/>
        </authorList>
    </citation>
    <scope>NUCLEOTIDE SEQUENCE [LARGE SCALE GENOMIC DNA]</scope>
    <source>
        <strain evidence="8 9">DSM 6770</strain>
    </source>
</reference>
<keyword evidence="4 7" id="KW-1133">Transmembrane helix</keyword>
<dbReference type="PANTHER" id="PTHR30093">
    <property type="entry name" value="GENERAL SECRETION PATHWAY PROTEIN G"/>
    <property type="match status" value="1"/>
</dbReference>
<dbReference type="PRINTS" id="PR00885">
    <property type="entry name" value="BCTERIALGSPH"/>
</dbReference>
<evidence type="ECO:0000256" key="4">
    <source>
        <dbReference type="ARBA" id="ARBA00022989"/>
    </source>
</evidence>
<dbReference type="Pfam" id="PF16732">
    <property type="entry name" value="ComP_DUS"/>
    <property type="match status" value="1"/>
</dbReference>
<dbReference type="Pfam" id="PF07963">
    <property type="entry name" value="N_methyl"/>
    <property type="match status" value="1"/>
</dbReference>
<evidence type="ECO:0000313" key="9">
    <source>
        <dbReference type="Proteomes" id="UP000295380"/>
    </source>
</evidence>
<dbReference type="InterPro" id="IPR045584">
    <property type="entry name" value="Pilin-like"/>
</dbReference>
<dbReference type="OrthoDB" id="5296638at2"/>
<evidence type="ECO:0000256" key="5">
    <source>
        <dbReference type="ARBA" id="ARBA00023136"/>
    </source>
</evidence>
<accession>A0A4R7NFS7</accession>
<evidence type="ECO:0000256" key="3">
    <source>
        <dbReference type="ARBA" id="ARBA00022692"/>
    </source>
</evidence>
<evidence type="ECO:0000256" key="2">
    <source>
        <dbReference type="ARBA" id="ARBA00022481"/>
    </source>
</evidence>
<dbReference type="InterPro" id="IPR012902">
    <property type="entry name" value="N_methyl_site"/>
</dbReference>
<organism evidence="8 9">
    <name type="scientific">Chromohalobacter marismortui</name>
    <dbReference type="NCBI Taxonomy" id="42055"/>
    <lineage>
        <taxon>Bacteria</taxon>
        <taxon>Pseudomonadati</taxon>
        <taxon>Pseudomonadota</taxon>
        <taxon>Gammaproteobacteria</taxon>
        <taxon>Oceanospirillales</taxon>
        <taxon>Halomonadaceae</taxon>
        <taxon>Chromohalobacter</taxon>
    </lineage>
</organism>
<sequence>MRRDRGFTLIELMIVMVIIGILAAIAIPAYTEHVRKAQRADAQATLMQWAYRMERQYTQDNFYDTDGDVPKETDAYKFKSQPNPNKNKGEGFLLRAIPTNSQSEDRCGVLKLYDTGERSAGGEDCW</sequence>
<dbReference type="InterPro" id="IPR002416">
    <property type="entry name" value="T2SS_protein-GspH"/>
</dbReference>
<protein>
    <submittedName>
        <fullName evidence="8">Type IV pilus assembly protein PilE</fullName>
    </submittedName>
</protein>
<proteinExistence type="predicted"/>
<evidence type="ECO:0000313" key="8">
    <source>
        <dbReference type="EMBL" id="TDU19148.1"/>
    </source>
</evidence>
<dbReference type="GO" id="GO:0043683">
    <property type="term" value="P:type IV pilus assembly"/>
    <property type="evidence" value="ECO:0007669"/>
    <property type="project" value="InterPro"/>
</dbReference>
<evidence type="ECO:0000256" key="7">
    <source>
        <dbReference type="SAM" id="Phobius"/>
    </source>
</evidence>
<feature type="transmembrane region" description="Helical" evidence="7">
    <location>
        <begin position="12"/>
        <end position="30"/>
    </location>
</feature>
<dbReference type="Gene3D" id="3.30.700.10">
    <property type="entry name" value="Glycoprotein, Type 4 Pilin"/>
    <property type="match status" value="1"/>
</dbReference>
<dbReference type="AlphaFoldDB" id="A0A4R7NFS7"/>
<dbReference type="SUPFAM" id="SSF54523">
    <property type="entry name" value="Pili subunits"/>
    <property type="match status" value="1"/>
</dbReference>
<dbReference type="GO" id="GO:0015628">
    <property type="term" value="P:protein secretion by the type II secretion system"/>
    <property type="evidence" value="ECO:0007669"/>
    <property type="project" value="InterPro"/>
</dbReference>
<dbReference type="NCBIfam" id="TIGR02532">
    <property type="entry name" value="IV_pilin_GFxxxE"/>
    <property type="match status" value="1"/>
</dbReference>
<feature type="compositionally biased region" description="Basic and acidic residues" evidence="6">
    <location>
        <begin position="68"/>
        <end position="77"/>
    </location>
</feature>
<keyword evidence="9" id="KW-1185">Reference proteome</keyword>
<evidence type="ECO:0000256" key="1">
    <source>
        <dbReference type="ARBA" id="ARBA00004167"/>
    </source>
</evidence>
<comment type="caution">
    <text evidence="8">The sequence shown here is derived from an EMBL/GenBank/DDBJ whole genome shotgun (WGS) entry which is preliminary data.</text>
</comment>
<keyword evidence="3 7" id="KW-0812">Transmembrane</keyword>
<dbReference type="Proteomes" id="UP000295380">
    <property type="component" value="Unassembled WGS sequence"/>
</dbReference>
<dbReference type="PROSITE" id="PS00409">
    <property type="entry name" value="PROKAR_NTER_METHYL"/>
    <property type="match status" value="1"/>
</dbReference>
<feature type="region of interest" description="Disordered" evidence="6">
    <location>
        <begin position="62"/>
        <end position="97"/>
    </location>
</feature>
<evidence type="ECO:0000256" key="6">
    <source>
        <dbReference type="SAM" id="MobiDB-lite"/>
    </source>
</evidence>